<dbReference type="PIRSF" id="PIRSF017082">
    <property type="entry name" value="YflP"/>
    <property type="match status" value="1"/>
</dbReference>
<evidence type="ECO:0000313" key="4">
    <source>
        <dbReference type="Proteomes" id="UP000294664"/>
    </source>
</evidence>
<dbReference type="PANTHER" id="PTHR42928">
    <property type="entry name" value="TRICARBOXYLATE-BINDING PROTEIN"/>
    <property type="match status" value="1"/>
</dbReference>
<sequence>MRTPALFVRGALAATLLTLLSGVQAQAQSADPAEAYPTRSIRLIVPFAPGATTDFLARQLGESANRDWGQPVVVDNRAGAGGLIGTDLIAKAAPDGYTIGLLTGALATYPVLNAKLPFDSVKDFEFISMIASVPNVLVVTAAYPAKTFKDFVARAKADPGQGYASSGTGTNTHFTGEMLKLATGIDIQHVAYKGGAPAMADLIAGHVKIMIASLTTAVPQIRAGKIRALAVSSASRSDAVPDVPTFKELGYPDLVTAEWWALIGPKGMPKIAVSKWRDEARKLAGRADIKEKSPGIVMLSSTPEELADTVEREIGTWKDIAAKAKIALE</sequence>
<dbReference type="SUPFAM" id="SSF53850">
    <property type="entry name" value="Periplasmic binding protein-like II"/>
    <property type="match status" value="1"/>
</dbReference>
<dbReference type="PANTHER" id="PTHR42928:SF5">
    <property type="entry name" value="BLR1237 PROTEIN"/>
    <property type="match status" value="1"/>
</dbReference>
<keyword evidence="3" id="KW-0675">Receptor</keyword>
<evidence type="ECO:0000256" key="2">
    <source>
        <dbReference type="SAM" id="SignalP"/>
    </source>
</evidence>
<dbReference type="InterPro" id="IPR042100">
    <property type="entry name" value="Bug_dom1"/>
</dbReference>
<evidence type="ECO:0000313" key="3">
    <source>
        <dbReference type="EMBL" id="TCT01101.1"/>
    </source>
</evidence>
<dbReference type="EMBL" id="SMAI01000019">
    <property type="protein sequence ID" value="TCT01101.1"/>
    <property type="molecule type" value="Genomic_DNA"/>
</dbReference>
<comment type="similarity">
    <text evidence="1">Belongs to the UPF0065 (bug) family.</text>
</comment>
<feature type="chain" id="PRO_5020609553" evidence="2">
    <location>
        <begin position="28"/>
        <end position="329"/>
    </location>
</feature>
<reference evidence="3 4" key="1">
    <citation type="submission" date="2019-03" db="EMBL/GenBank/DDBJ databases">
        <title>Genomic Encyclopedia of Type Strains, Phase IV (KMG-IV): sequencing the most valuable type-strain genomes for metagenomic binning, comparative biology and taxonomic classification.</title>
        <authorList>
            <person name="Goeker M."/>
        </authorList>
    </citation>
    <scope>NUCLEOTIDE SEQUENCE [LARGE SCALE GENOMIC DNA]</scope>
    <source>
        <strain evidence="3 4">DSM 9035</strain>
    </source>
</reference>
<accession>A0A4R3LM80</accession>
<name>A0A4R3LM80_9HYPH</name>
<protein>
    <submittedName>
        <fullName evidence="3">Tripartite-type tricarboxylate transporter receptor subunit TctC</fullName>
    </submittedName>
</protein>
<keyword evidence="2" id="KW-0732">Signal</keyword>
<dbReference type="InterPro" id="IPR005064">
    <property type="entry name" value="BUG"/>
</dbReference>
<dbReference type="Pfam" id="PF03401">
    <property type="entry name" value="TctC"/>
    <property type="match status" value="1"/>
</dbReference>
<evidence type="ECO:0000256" key="1">
    <source>
        <dbReference type="ARBA" id="ARBA00006987"/>
    </source>
</evidence>
<organism evidence="3 4">
    <name type="scientific">Aquabacter spiritensis</name>
    <dbReference type="NCBI Taxonomy" id="933073"/>
    <lineage>
        <taxon>Bacteria</taxon>
        <taxon>Pseudomonadati</taxon>
        <taxon>Pseudomonadota</taxon>
        <taxon>Alphaproteobacteria</taxon>
        <taxon>Hyphomicrobiales</taxon>
        <taxon>Xanthobacteraceae</taxon>
        <taxon>Aquabacter</taxon>
    </lineage>
</organism>
<proteinExistence type="inferred from homology"/>
<dbReference type="Gene3D" id="3.40.190.150">
    <property type="entry name" value="Bordetella uptake gene, domain 1"/>
    <property type="match status" value="1"/>
</dbReference>
<feature type="signal peptide" evidence="2">
    <location>
        <begin position="1"/>
        <end position="27"/>
    </location>
</feature>
<keyword evidence="4" id="KW-1185">Reference proteome</keyword>
<dbReference type="CDD" id="cd13578">
    <property type="entry name" value="PBP2_Bug27"/>
    <property type="match status" value="1"/>
</dbReference>
<dbReference type="Gene3D" id="3.40.190.10">
    <property type="entry name" value="Periplasmic binding protein-like II"/>
    <property type="match status" value="1"/>
</dbReference>
<dbReference type="RefSeq" id="WP_165933857.1">
    <property type="nucleotide sequence ID" value="NZ_SMAI01000019.1"/>
</dbReference>
<gene>
    <name evidence="3" type="ORF">EDC64_11971</name>
</gene>
<comment type="caution">
    <text evidence="3">The sequence shown here is derived from an EMBL/GenBank/DDBJ whole genome shotgun (WGS) entry which is preliminary data.</text>
</comment>
<dbReference type="Proteomes" id="UP000294664">
    <property type="component" value="Unassembled WGS sequence"/>
</dbReference>
<dbReference type="AlphaFoldDB" id="A0A4R3LM80"/>